<organism evidence="7 8">
    <name type="scientific">Pseudocohnilembus persalinus</name>
    <name type="common">Ciliate</name>
    <dbReference type="NCBI Taxonomy" id="266149"/>
    <lineage>
        <taxon>Eukaryota</taxon>
        <taxon>Sar</taxon>
        <taxon>Alveolata</taxon>
        <taxon>Ciliophora</taxon>
        <taxon>Intramacronucleata</taxon>
        <taxon>Oligohymenophorea</taxon>
        <taxon>Scuticociliatia</taxon>
        <taxon>Philasterida</taxon>
        <taxon>Pseudocohnilembidae</taxon>
        <taxon>Pseudocohnilembus</taxon>
    </lineage>
</organism>
<feature type="compositionally biased region" description="Polar residues" evidence="6">
    <location>
        <begin position="16"/>
        <end position="29"/>
    </location>
</feature>
<evidence type="ECO:0000256" key="6">
    <source>
        <dbReference type="SAM" id="MobiDB-lite"/>
    </source>
</evidence>
<comment type="subcellular location">
    <subcellularLocation>
        <location evidence="1">Cytoplasm</location>
        <location evidence="1">Cytoskeleton</location>
        <location evidence="1">Microtubule organizing center</location>
        <location evidence="1">Centrosome</location>
    </subcellularLocation>
</comment>
<evidence type="ECO:0000256" key="1">
    <source>
        <dbReference type="ARBA" id="ARBA00004300"/>
    </source>
</evidence>
<dbReference type="Gene3D" id="3.80.10.10">
    <property type="entry name" value="Ribonuclease Inhibitor"/>
    <property type="match status" value="2"/>
</dbReference>
<dbReference type="InterPro" id="IPR032675">
    <property type="entry name" value="LRR_dom_sf"/>
</dbReference>
<evidence type="ECO:0000256" key="4">
    <source>
        <dbReference type="ARBA" id="ARBA00023212"/>
    </source>
</evidence>
<name>A0A0V0QHD4_PSEPJ</name>
<dbReference type="Proteomes" id="UP000054937">
    <property type="component" value="Unassembled WGS sequence"/>
</dbReference>
<evidence type="ECO:0000256" key="2">
    <source>
        <dbReference type="ARBA" id="ARBA00022490"/>
    </source>
</evidence>
<dbReference type="OrthoDB" id="441653at2759"/>
<keyword evidence="8" id="KW-1185">Reference proteome</keyword>
<gene>
    <name evidence="7" type="ORF">PPERSA_01482</name>
</gene>
<dbReference type="InParanoid" id="A0A0V0QHD4"/>
<dbReference type="InterPro" id="IPR001611">
    <property type="entry name" value="Leu-rich_rpt"/>
</dbReference>
<dbReference type="AlphaFoldDB" id="A0A0V0QHD4"/>
<sequence length="594" mass="69845">MRTFSTVRQEFPDYQPINSRTMGPNNNFQTMSQQHLNLSQQQQQQQFESPYSMSYFQQKNPQYMTQGPMNQVVTSASANRLPGVSMRGQDDSLIKIMEKQALQSRINLQEMYINDEGAEKLAQILVKYKNINYIELKGNNISGQGFVPIFEALKSNFQIRVLGLQWNRLGGADLTGLESLYSLLQTNKNITHLDLRNNRINQNGAHIIANIIRHNNTLSSLDLRWNEISNIGAQAILAALENNYSLVSLELAGNSVQEQILQQIQQVTIQNREGNQRNMRRILLPQQQNENEWNRSLNDRDLEFRSRDPAFNESRPGNPLYNTSSYFDRQIQKQNQNAENANRTLPYEQQRILQHLEALIEDERIKSLQLKENLSRQINEKKSLIDMHQARQQELQENLGEIENTNKILKNDLRDIEQDLKSFEQQKKSDLEKISIQNQKLEAQIREKDQIQTEEIKSFAEKYTLNLKTTEQEYEIQLEDLRQKYHNLKSQIDDNRMAIHKANDDLLQRDLDNKEKAKEMVEKIKDDSRRTYKLKADYLQNRLNRMHEGKLNTERKVEGYLKDRVLKQKDFAEKLKDIEIQSVKRKLNFRHSRI</sequence>
<proteinExistence type="predicted"/>
<keyword evidence="2" id="KW-0963">Cytoplasm</keyword>
<protein>
    <recommendedName>
        <fullName evidence="9">Leucine Rich Repeat family protein</fullName>
    </recommendedName>
</protein>
<comment type="caution">
    <text evidence="7">The sequence shown here is derived from an EMBL/GenBank/DDBJ whole genome shotgun (WGS) entry which is preliminary data.</text>
</comment>
<evidence type="ECO:0000313" key="8">
    <source>
        <dbReference type="Proteomes" id="UP000054937"/>
    </source>
</evidence>
<feature type="region of interest" description="Disordered" evidence="6">
    <location>
        <begin position="1"/>
        <end position="29"/>
    </location>
</feature>
<keyword evidence="4" id="KW-0206">Cytoskeleton</keyword>
<evidence type="ECO:0000256" key="3">
    <source>
        <dbReference type="ARBA" id="ARBA00023054"/>
    </source>
</evidence>
<dbReference type="OMA" id="NQLCANN"/>
<dbReference type="SMART" id="SM00368">
    <property type="entry name" value="LRR_RI"/>
    <property type="match status" value="3"/>
</dbReference>
<dbReference type="InterPro" id="IPR052116">
    <property type="entry name" value="Centro_Cilium_Assembly"/>
</dbReference>
<reference evidence="7 8" key="1">
    <citation type="journal article" date="2015" name="Sci. Rep.">
        <title>Genome of the facultative scuticociliatosis pathogen Pseudocohnilembus persalinus provides insight into its virulence through horizontal gene transfer.</title>
        <authorList>
            <person name="Xiong J."/>
            <person name="Wang G."/>
            <person name="Cheng J."/>
            <person name="Tian M."/>
            <person name="Pan X."/>
            <person name="Warren A."/>
            <person name="Jiang C."/>
            <person name="Yuan D."/>
            <person name="Miao W."/>
        </authorList>
    </citation>
    <scope>NUCLEOTIDE SEQUENCE [LARGE SCALE GENOMIC DNA]</scope>
    <source>
        <strain evidence="7">36N120E</strain>
    </source>
</reference>
<dbReference type="PANTHER" id="PTHR23170">
    <property type="entry name" value="NY-REN-58 ANTIGEN"/>
    <property type="match status" value="1"/>
</dbReference>
<dbReference type="Pfam" id="PF13516">
    <property type="entry name" value="LRR_6"/>
    <property type="match status" value="2"/>
</dbReference>
<dbReference type="PANTHER" id="PTHR23170:SF3">
    <property type="entry name" value="LEUCINE-RICH REPEAT-CONTAINING PROTEIN 45"/>
    <property type="match status" value="1"/>
</dbReference>
<evidence type="ECO:0008006" key="9">
    <source>
        <dbReference type="Google" id="ProtNLM"/>
    </source>
</evidence>
<evidence type="ECO:0000256" key="5">
    <source>
        <dbReference type="SAM" id="Coils"/>
    </source>
</evidence>
<accession>A0A0V0QHD4</accession>
<dbReference type="EMBL" id="LDAU01000170">
    <property type="protein sequence ID" value="KRX01579.1"/>
    <property type="molecule type" value="Genomic_DNA"/>
</dbReference>
<dbReference type="GO" id="GO:0005813">
    <property type="term" value="C:centrosome"/>
    <property type="evidence" value="ECO:0007669"/>
    <property type="project" value="UniProtKB-SubCell"/>
</dbReference>
<keyword evidence="3 5" id="KW-0175">Coiled coil</keyword>
<feature type="coiled-coil region" evidence="5">
    <location>
        <begin position="353"/>
        <end position="527"/>
    </location>
</feature>
<dbReference type="SUPFAM" id="SSF52047">
    <property type="entry name" value="RNI-like"/>
    <property type="match status" value="1"/>
</dbReference>
<evidence type="ECO:0000313" key="7">
    <source>
        <dbReference type="EMBL" id="KRX01579.1"/>
    </source>
</evidence>